<organism evidence="3 4">
    <name type="scientific">Paenibacillus glycanilyticus</name>
    <dbReference type="NCBI Taxonomy" id="126569"/>
    <lineage>
        <taxon>Bacteria</taxon>
        <taxon>Bacillati</taxon>
        <taxon>Bacillota</taxon>
        <taxon>Bacilli</taxon>
        <taxon>Bacillales</taxon>
        <taxon>Paenibacillaceae</taxon>
        <taxon>Paenibacillus</taxon>
    </lineage>
</organism>
<reference evidence="3 4" key="1">
    <citation type="submission" date="2023-03" db="EMBL/GenBank/DDBJ databases">
        <title>Draft genome sequence of the bacteria which degrade cell wall of Tricholomamatutake.</title>
        <authorList>
            <person name="Konishi Y."/>
            <person name="Fukuta Y."/>
            <person name="Shirasaka N."/>
        </authorList>
    </citation>
    <scope>NUCLEOTIDE SEQUENCE [LARGE SCALE GENOMIC DNA]</scope>
    <source>
        <strain evidence="4">mu1</strain>
    </source>
</reference>
<dbReference type="RefSeq" id="WP_284237586.1">
    <property type="nucleotide sequence ID" value="NZ_BSSQ01000004.1"/>
</dbReference>
<dbReference type="InterPro" id="IPR050469">
    <property type="entry name" value="Diguanylate_Cyclase"/>
</dbReference>
<dbReference type="Proteomes" id="UP001157114">
    <property type="component" value="Unassembled WGS sequence"/>
</dbReference>
<keyword evidence="4" id="KW-1185">Reference proteome</keyword>
<dbReference type="InterPro" id="IPR000160">
    <property type="entry name" value="GGDEF_dom"/>
</dbReference>
<evidence type="ECO:0000313" key="4">
    <source>
        <dbReference type="Proteomes" id="UP001157114"/>
    </source>
</evidence>
<dbReference type="PROSITE" id="PS50887">
    <property type="entry name" value="GGDEF"/>
    <property type="match status" value="1"/>
</dbReference>
<dbReference type="SUPFAM" id="SSF55073">
    <property type="entry name" value="Nucleotide cyclase"/>
    <property type="match status" value="1"/>
</dbReference>
<proteinExistence type="predicted"/>
<feature type="transmembrane region" description="Helical" evidence="1">
    <location>
        <begin position="198"/>
        <end position="223"/>
    </location>
</feature>
<feature type="transmembrane region" description="Helical" evidence="1">
    <location>
        <begin position="110"/>
        <end position="128"/>
    </location>
</feature>
<dbReference type="Gene3D" id="3.30.70.270">
    <property type="match status" value="1"/>
</dbReference>
<dbReference type="CDD" id="cd01949">
    <property type="entry name" value="GGDEF"/>
    <property type="match status" value="1"/>
</dbReference>
<sequence>MTILTWLTGPNGQLISSACVIIILILMLFMSTRLYASYRNKRIYRLLTLTIPLFMVQNTILAMLAYPGQALPPGLHVISMMLQIVSFIIINFVFMKLYTHRGAQIKVMPFVLLICVTFFIAAFQFMLLDPAGDTTLIPGGQYRFLGLDFYSLIVTFLILLGSKGAEINGKFSASLITYFVLDLSRIADGYVFHGSVDWLVLLGYFLPIVYFMQLFLLLFEWVIERLMMTYQSSITDGLTGLYNRRHFTSKAEQLLRRQKGLAVIFCDIDNFKKLNDTQGHHKADGVLKQVAEIMKEESAGIGAAGRYGGEELLACVSTDRVKPERVAESIRSRVEKETIVTVSVGVSTSKDSHEIVQLIKQADEAMYHSKTTGKNKVSLFSSLPASKKKALST</sequence>
<feature type="domain" description="GGDEF" evidence="2">
    <location>
        <begin position="259"/>
        <end position="382"/>
    </location>
</feature>
<gene>
    <name evidence="3" type="ORF">MU1_12140</name>
</gene>
<evidence type="ECO:0000313" key="3">
    <source>
        <dbReference type="EMBL" id="GLX66870.1"/>
    </source>
</evidence>
<feature type="transmembrane region" description="Helical" evidence="1">
    <location>
        <begin position="12"/>
        <end position="31"/>
    </location>
</feature>
<feature type="transmembrane region" description="Helical" evidence="1">
    <location>
        <begin position="43"/>
        <end position="66"/>
    </location>
</feature>
<protein>
    <recommendedName>
        <fullName evidence="2">GGDEF domain-containing protein</fullName>
    </recommendedName>
</protein>
<dbReference type="PANTHER" id="PTHR45138:SF9">
    <property type="entry name" value="DIGUANYLATE CYCLASE DGCM-RELATED"/>
    <property type="match status" value="1"/>
</dbReference>
<keyword evidence="1" id="KW-0472">Membrane</keyword>
<dbReference type="SMART" id="SM00267">
    <property type="entry name" value="GGDEF"/>
    <property type="match status" value="1"/>
</dbReference>
<dbReference type="NCBIfam" id="TIGR00254">
    <property type="entry name" value="GGDEF"/>
    <property type="match status" value="1"/>
</dbReference>
<feature type="transmembrane region" description="Helical" evidence="1">
    <location>
        <begin position="78"/>
        <end position="98"/>
    </location>
</feature>
<comment type="caution">
    <text evidence="3">The sequence shown here is derived from an EMBL/GenBank/DDBJ whole genome shotgun (WGS) entry which is preliminary data.</text>
</comment>
<evidence type="ECO:0000259" key="2">
    <source>
        <dbReference type="PROSITE" id="PS50887"/>
    </source>
</evidence>
<feature type="transmembrane region" description="Helical" evidence="1">
    <location>
        <begin position="173"/>
        <end position="192"/>
    </location>
</feature>
<feature type="transmembrane region" description="Helical" evidence="1">
    <location>
        <begin position="140"/>
        <end position="161"/>
    </location>
</feature>
<evidence type="ECO:0000256" key="1">
    <source>
        <dbReference type="SAM" id="Phobius"/>
    </source>
</evidence>
<keyword evidence="1" id="KW-0812">Transmembrane</keyword>
<accession>A0ABQ6G8P3</accession>
<dbReference type="InterPro" id="IPR029787">
    <property type="entry name" value="Nucleotide_cyclase"/>
</dbReference>
<dbReference type="EMBL" id="BSSQ01000004">
    <property type="protein sequence ID" value="GLX66870.1"/>
    <property type="molecule type" value="Genomic_DNA"/>
</dbReference>
<dbReference type="Pfam" id="PF00990">
    <property type="entry name" value="GGDEF"/>
    <property type="match status" value="1"/>
</dbReference>
<name>A0ABQ6G8P3_9BACL</name>
<keyword evidence="1" id="KW-1133">Transmembrane helix</keyword>
<dbReference type="InterPro" id="IPR043128">
    <property type="entry name" value="Rev_trsase/Diguanyl_cyclase"/>
</dbReference>
<dbReference type="PANTHER" id="PTHR45138">
    <property type="entry name" value="REGULATORY COMPONENTS OF SENSORY TRANSDUCTION SYSTEM"/>
    <property type="match status" value="1"/>
</dbReference>